<evidence type="ECO:0000313" key="8">
    <source>
        <dbReference type="EMBL" id="OGC32708.1"/>
    </source>
</evidence>
<reference evidence="8 9" key="1">
    <citation type="journal article" date="2016" name="Nat. Commun.">
        <title>Thousands of microbial genomes shed light on interconnected biogeochemical processes in an aquifer system.</title>
        <authorList>
            <person name="Anantharaman K."/>
            <person name="Brown C.T."/>
            <person name="Hug L.A."/>
            <person name="Sharon I."/>
            <person name="Castelle C.J."/>
            <person name="Probst A.J."/>
            <person name="Thomas B.C."/>
            <person name="Singh A."/>
            <person name="Wilkins M.J."/>
            <person name="Karaoz U."/>
            <person name="Brodie E.L."/>
            <person name="Williams K.H."/>
            <person name="Hubbard S.S."/>
            <person name="Banfield J.F."/>
        </authorList>
    </citation>
    <scope>NUCLEOTIDE SEQUENCE [LARGE SCALE GENOMIC DNA]</scope>
</reference>
<proteinExistence type="inferred from homology"/>
<dbReference type="InterPro" id="IPR008949">
    <property type="entry name" value="Isoprenoid_synthase_dom_sf"/>
</dbReference>
<evidence type="ECO:0000256" key="5">
    <source>
        <dbReference type="ARBA" id="ARBA00022842"/>
    </source>
</evidence>
<dbReference type="AlphaFoldDB" id="A0A1F4TJ01"/>
<evidence type="ECO:0000256" key="3">
    <source>
        <dbReference type="ARBA" id="ARBA00022679"/>
    </source>
</evidence>
<dbReference type="SFLD" id="SFLDS00005">
    <property type="entry name" value="Isoprenoid_Synthase_Type_I"/>
    <property type="match status" value="1"/>
</dbReference>
<dbReference type="GO" id="GO:0046872">
    <property type="term" value="F:metal ion binding"/>
    <property type="evidence" value="ECO:0007669"/>
    <property type="project" value="UniProtKB-KW"/>
</dbReference>
<evidence type="ECO:0000256" key="7">
    <source>
        <dbReference type="RuleBase" id="RU004466"/>
    </source>
</evidence>
<dbReference type="InterPro" id="IPR053378">
    <property type="entry name" value="Prenyl_diphosphate_synthase"/>
</dbReference>
<dbReference type="FunFam" id="1.10.600.10:FF:000001">
    <property type="entry name" value="Geranylgeranyl diphosphate synthase"/>
    <property type="match status" value="1"/>
</dbReference>
<name>A0A1F4TJ01_UNCSA</name>
<keyword evidence="4" id="KW-0479">Metal-binding</keyword>
<comment type="similarity">
    <text evidence="2 7">Belongs to the FPP/GGPP synthase family.</text>
</comment>
<dbReference type="PROSITE" id="PS00723">
    <property type="entry name" value="POLYPRENYL_SYNTHASE_1"/>
    <property type="match status" value="1"/>
</dbReference>
<comment type="cofactor">
    <cofactor evidence="1">
        <name>Mg(2+)</name>
        <dbReference type="ChEBI" id="CHEBI:18420"/>
    </cofactor>
</comment>
<dbReference type="EMBL" id="MEUI01000047">
    <property type="protein sequence ID" value="OGC32708.1"/>
    <property type="molecule type" value="Genomic_DNA"/>
</dbReference>
<gene>
    <name evidence="8" type="ORF">A2462_04105</name>
</gene>
<evidence type="ECO:0000256" key="2">
    <source>
        <dbReference type="ARBA" id="ARBA00006706"/>
    </source>
</evidence>
<dbReference type="PROSITE" id="PS00444">
    <property type="entry name" value="POLYPRENYL_SYNTHASE_2"/>
    <property type="match status" value="1"/>
</dbReference>
<dbReference type="NCBIfam" id="NF045485">
    <property type="entry name" value="FPPsyn"/>
    <property type="match status" value="1"/>
</dbReference>
<dbReference type="GO" id="GO:0004659">
    <property type="term" value="F:prenyltransferase activity"/>
    <property type="evidence" value="ECO:0007669"/>
    <property type="project" value="InterPro"/>
</dbReference>
<dbReference type="InterPro" id="IPR033749">
    <property type="entry name" value="Polyprenyl_synt_CS"/>
</dbReference>
<dbReference type="CDD" id="cd00685">
    <property type="entry name" value="Trans_IPPS_HT"/>
    <property type="match status" value="1"/>
</dbReference>
<accession>A0A1F4TJ01</accession>
<dbReference type="GO" id="GO:0016114">
    <property type="term" value="P:terpenoid biosynthetic process"/>
    <property type="evidence" value="ECO:0007669"/>
    <property type="project" value="UniProtKB-ARBA"/>
</dbReference>
<dbReference type="PANTHER" id="PTHR43281:SF1">
    <property type="entry name" value="FARNESYL DIPHOSPHATE SYNTHASE"/>
    <property type="match status" value="1"/>
</dbReference>
<dbReference type="SFLD" id="SFLDG01017">
    <property type="entry name" value="Polyprenyl_Transferase_Like"/>
    <property type="match status" value="1"/>
</dbReference>
<dbReference type="GO" id="GO:0005737">
    <property type="term" value="C:cytoplasm"/>
    <property type="evidence" value="ECO:0007669"/>
    <property type="project" value="UniProtKB-ARBA"/>
</dbReference>
<evidence type="ECO:0000256" key="4">
    <source>
        <dbReference type="ARBA" id="ARBA00022723"/>
    </source>
</evidence>
<keyword evidence="3 7" id="KW-0808">Transferase</keyword>
<organism evidence="8 9">
    <name type="scientific">candidate division WOR-1 bacterium RIFOXYC2_FULL_41_25</name>
    <dbReference type="NCBI Taxonomy" id="1802586"/>
    <lineage>
        <taxon>Bacteria</taxon>
        <taxon>Bacillati</taxon>
        <taxon>Saganbacteria</taxon>
    </lineage>
</organism>
<keyword evidence="5" id="KW-0460">Magnesium</keyword>
<sequence length="295" mass="32770">MDNDFNTYFLKKKEIIDKALLMVLPKDNCLISKAMRYGVLNGGKRIRSILVLVAAEAAGAAYKNILDIALAIEIIHCSSLIHDDLPAMDNDDFRRGQVTCHKKFGEDIAILAGDALLMYAFEILAKNLKKYQIKSERAAKIMILLCEAIGSRGVILGQVLDMKSENKKISLKQLKEIHSLKTGKLMQVAVRIGAEALQLSSKQTKSLEQYALHFGLIYQIVDDILDEVGTKKELGKMPGSDKKKNKSTYISVCGLGKAIKLSEQEAKKATASLRVFGQKAERLRQLVDFIVGRRS</sequence>
<dbReference type="Gene3D" id="1.10.600.10">
    <property type="entry name" value="Farnesyl Diphosphate Synthase"/>
    <property type="match status" value="1"/>
</dbReference>
<evidence type="ECO:0000256" key="6">
    <source>
        <dbReference type="ARBA" id="ARBA00023229"/>
    </source>
</evidence>
<dbReference type="Proteomes" id="UP000177309">
    <property type="component" value="Unassembled WGS sequence"/>
</dbReference>
<evidence type="ECO:0008006" key="10">
    <source>
        <dbReference type="Google" id="ProtNLM"/>
    </source>
</evidence>
<dbReference type="Pfam" id="PF00348">
    <property type="entry name" value="polyprenyl_synt"/>
    <property type="match status" value="1"/>
</dbReference>
<keyword evidence="6" id="KW-0414">Isoprene biosynthesis</keyword>
<dbReference type="InterPro" id="IPR000092">
    <property type="entry name" value="Polyprenyl_synt"/>
</dbReference>
<protein>
    <recommendedName>
        <fullName evidence="10">Geranyl transferase</fullName>
    </recommendedName>
</protein>
<dbReference type="SUPFAM" id="SSF48576">
    <property type="entry name" value="Terpenoid synthases"/>
    <property type="match status" value="1"/>
</dbReference>
<comment type="caution">
    <text evidence="8">The sequence shown here is derived from an EMBL/GenBank/DDBJ whole genome shotgun (WGS) entry which is preliminary data.</text>
</comment>
<evidence type="ECO:0000256" key="1">
    <source>
        <dbReference type="ARBA" id="ARBA00001946"/>
    </source>
</evidence>
<dbReference type="PANTHER" id="PTHR43281">
    <property type="entry name" value="FARNESYL DIPHOSPHATE SYNTHASE"/>
    <property type="match status" value="1"/>
</dbReference>
<evidence type="ECO:0000313" key="9">
    <source>
        <dbReference type="Proteomes" id="UP000177309"/>
    </source>
</evidence>